<feature type="non-terminal residue" evidence="1">
    <location>
        <position position="1"/>
    </location>
</feature>
<proteinExistence type="predicted"/>
<dbReference type="AlphaFoldDB" id="A0A382PDB2"/>
<reference evidence="1" key="1">
    <citation type="submission" date="2018-05" db="EMBL/GenBank/DDBJ databases">
        <authorList>
            <person name="Lanie J.A."/>
            <person name="Ng W.-L."/>
            <person name="Kazmierczak K.M."/>
            <person name="Andrzejewski T.M."/>
            <person name="Davidsen T.M."/>
            <person name="Wayne K.J."/>
            <person name="Tettelin H."/>
            <person name="Glass J.I."/>
            <person name="Rusch D."/>
            <person name="Podicherti R."/>
            <person name="Tsui H.-C.T."/>
            <person name="Winkler M.E."/>
        </authorList>
    </citation>
    <scope>NUCLEOTIDE SEQUENCE</scope>
</reference>
<evidence type="ECO:0000313" key="1">
    <source>
        <dbReference type="EMBL" id="SVC69922.1"/>
    </source>
</evidence>
<name>A0A382PDB2_9ZZZZ</name>
<protein>
    <submittedName>
        <fullName evidence="1">Uncharacterized protein</fullName>
    </submittedName>
</protein>
<dbReference type="EMBL" id="UINC01105750">
    <property type="protein sequence ID" value="SVC69922.1"/>
    <property type="molecule type" value="Genomic_DNA"/>
</dbReference>
<gene>
    <name evidence="1" type="ORF">METZ01_LOCUS322776</name>
</gene>
<organism evidence="1">
    <name type="scientific">marine metagenome</name>
    <dbReference type="NCBI Taxonomy" id="408172"/>
    <lineage>
        <taxon>unclassified sequences</taxon>
        <taxon>metagenomes</taxon>
        <taxon>ecological metagenomes</taxon>
    </lineage>
</organism>
<sequence length="150" mass="16458">LLLYEGWRSRSADIVIEGKTIREKYDQLKAQGKNFNHGSVLRHTFTLTDGNIDIEVKAVKAQDIHLGGLILSRGKGGGSVSMTIVKNKSDLEFKNVIKAINFGDTTKLSLDQVQFMPAAANTTIDGVTNKSRGDVYAGEFGQKLPLKLHK</sequence>
<accession>A0A382PDB2</accession>